<dbReference type="PANTHER" id="PTHR35394:SF5">
    <property type="entry name" value="DUF3176 DOMAIN-CONTAINING PROTEIN"/>
    <property type="match status" value="1"/>
</dbReference>
<keyword evidence="1" id="KW-1133">Transmembrane helix</keyword>
<gene>
    <name evidence="2" type="ORF">PAC_10552</name>
</gene>
<feature type="transmembrane region" description="Helical" evidence="1">
    <location>
        <begin position="81"/>
        <end position="100"/>
    </location>
</feature>
<dbReference type="OrthoDB" id="5376804at2759"/>
<dbReference type="PANTHER" id="PTHR35394">
    <property type="entry name" value="DUF3176 DOMAIN-CONTAINING PROTEIN"/>
    <property type="match status" value="1"/>
</dbReference>
<keyword evidence="3" id="KW-1185">Reference proteome</keyword>
<keyword evidence="1" id="KW-0812">Transmembrane</keyword>
<evidence type="ECO:0000313" key="3">
    <source>
        <dbReference type="Proteomes" id="UP000184330"/>
    </source>
</evidence>
<reference evidence="2 3" key="1">
    <citation type="submission" date="2016-03" db="EMBL/GenBank/DDBJ databases">
        <authorList>
            <person name="Ploux O."/>
        </authorList>
    </citation>
    <scope>NUCLEOTIDE SEQUENCE [LARGE SCALE GENOMIC DNA]</scope>
    <source>
        <strain evidence="2 3">UAMH 11012</strain>
    </source>
</reference>
<dbReference type="EMBL" id="FJOG01000016">
    <property type="protein sequence ID" value="CZR60656.1"/>
    <property type="molecule type" value="Genomic_DNA"/>
</dbReference>
<feature type="transmembrane region" description="Helical" evidence="1">
    <location>
        <begin position="120"/>
        <end position="140"/>
    </location>
</feature>
<sequence length="257" mass="27624">MDNVDVVPISPIEGENLVASPTSSQSLLSDRSSSISQTTFASDKQKDDVDTLDNKTTDLNASTFDPQSHLAAVLRCWLPELLASGLSVITLMSMVVVLWINNGRGADDLGLPYSLTLNGLIAALATLNRVFLMVLVGSALSQAAWLGVSWGMGKFIVPVRLRYLAILGAFISVLSLGFGTFTQQLISLEALVIKDPGSPLSTGNLLHSEMYQSFVAGPANKSPSSHTLAHGFTFTSDLERSYYGHYLTVSYPVPLRQ</sequence>
<keyword evidence="1" id="KW-0472">Membrane</keyword>
<proteinExistence type="predicted"/>
<evidence type="ECO:0000313" key="2">
    <source>
        <dbReference type="EMBL" id="CZR60656.1"/>
    </source>
</evidence>
<organism evidence="2 3">
    <name type="scientific">Phialocephala subalpina</name>
    <dbReference type="NCBI Taxonomy" id="576137"/>
    <lineage>
        <taxon>Eukaryota</taxon>
        <taxon>Fungi</taxon>
        <taxon>Dikarya</taxon>
        <taxon>Ascomycota</taxon>
        <taxon>Pezizomycotina</taxon>
        <taxon>Leotiomycetes</taxon>
        <taxon>Helotiales</taxon>
        <taxon>Mollisiaceae</taxon>
        <taxon>Phialocephala</taxon>
        <taxon>Phialocephala fortinii species complex</taxon>
    </lineage>
</organism>
<accession>A0A1L7X6K7</accession>
<evidence type="ECO:0000256" key="1">
    <source>
        <dbReference type="SAM" id="Phobius"/>
    </source>
</evidence>
<name>A0A1L7X6K7_9HELO</name>
<dbReference type="Proteomes" id="UP000184330">
    <property type="component" value="Unassembled WGS sequence"/>
</dbReference>
<dbReference type="AlphaFoldDB" id="A0A1L7X6K7"/>
<feature type="transmembrane region" description="Helical" evidence="1">
    <location>
        <begin position="161"/>
        <end position="181"/>
    </location>
</feature>
<protein>
    <submittedName>
        <fullName evidence="2">Uncharacterized protein</fullName>
    </submittedName>
</protein>